<accession>A0A4Y9Z1P2</accession>
<sequence>MPAQIVAGPSYITSTAALLLKAQPVAVAAQPIGSTLLKPQHQAVSNSDRPRFRPEFCNVPIKFRRYMNDETKEHGTRDGTEAQMASAGAGSSSGSGGIVEPQRQQNVASEGALDKDKMLQVRLEKRPNGGVSAATQDHEGQADQGHAPPNGSQSQTTGESGRTKPSDRTHSRKPSAQSPREATATDIAQPTRRSARLRGKAKSPTESSETQNGSEATEEQMPEAGPSKPHNLRQRVSAK</sequence>
<feature type="compositionally biased region" description="Basic residues" evidence="1">
    <location>
        <begin position="230"/>
        <end position="239"/>
    </location>
</feature>
<dbReference type="Proteomes" id="UP000298390">
    <property type="component" value="Unassembled WGS sequence"/>
</dbReference>
<feature type="compositionally biased region" description="Polar residues" evidence="1">
    <location>
        <begin position="150"/>
        <end position="160"/>
    </location>
</feature>
<gene>
    <name evidence="2" type="ORF">EVJ58_g1348</name>
</gene>
<evidence type="ECO:0000313" key="2">
    <source>
        <dbReference type="EMBL" id="TFY67848.1"/>
    </source>
</evidence>
<feature type="region of interest" description="Disordered" evidence="1">
    <location>
        <begin position="72"/>
        <end position="239"/>
    </location>
</feature>
<feature type="compositionally biased region" description="Basic and acidic residues" evidence="1">
    <location>
        <begin position="112"/>
        <end position="127"/>
    </location>
</feature>
<protein>
    <submittedName>
        <fullName evidence="2">Uncharacterized protein</fullName>
    </submittedName>
</protein>
<feature type="compositionally biased region" description="Polar residues" evidence="1">
    <location>
        <begin position="174"/>
        <end position="192"/>
    </location>
</feature>
<comment type="caution">
    <text evidence="2">The sequence shown here is derived from an EMBL/GenBank/DDBJ whole genome shotgun (WGS) entry which is preliminary data.</text>
</comment>
<organism evidence="2 3">
    <name type="scientific">Rhodofomes roseus</name>
    <dbReference type="NCBI Taxonomy" id="34475"/>
    <lineage>
        <taxon>Eukaryota</taxon>
        <taxon>Fungi</taxon>
        <taxon>Dikarya</taxon>
        <taxon>Basidiomycota</taxon>
        <taxon>Agaricomycotina</taxon>
        <taxon>Agaricomycetes</taxon>
        <taxon>Polyporales</taxon>
        <taxon>Rhodofomes</taxon>
    </lineage>
</organism>
<name>A0A4Y9Z1P2_9APHY</name>
<dbReference type="AlphaFoldDB" id="A0A4Y9Z1P2"/>
<feature type="compositionally biased region" description="Polar residues" evidence="1">
    <location>
        <begin position="204"/>
        <end position="215"/>
    </location>
</feature>
<proteinExistence type="predicted"/>
<evidence type="ECO:0000256" key="1">
    <source>
        <dbReference type="SAM" id="MobiDB-lite"/>
    </source>
</evidence>
<evidence type="ECO:0000313" key="3">
    <source>
        <dbReference type="Proteomes" id="UP000298390"/>
    </source>
</evidence>
<reference evidence="2 3" key="1">
    <citation type="submission" date="2019-01" db="EMBL/GenBank/DDBJ databases">
        <title>Genome sequencing of the rare red list fungi Fomitopsis rosea.</title>
        <authorList>
            <person name="Buettner E."/>
            <person name="Kellner H."/>
        </authorList>
    </citation>
    <scope>NUCLEOTIDE SEQUENCE [LARGE SCALE GENOMIC DNA]</scope>
    <source>
        <strain evidence="2 3">DSM 105464</strain>
    </source>
</reference>
<dbReference type="EMBL" id="SEKV01000043">
    <property type="protein sequence ID" value="TFY67848.1"/>
    <property type="molecule type" value="Genomic_DNA"/>
</dbReference>